<evidence type="ECO:0000256" key="8">
    <source>
        <dbReference type="SAM" id="Phobius"/>
    </source>
</evidence>
<feature type="transmembrane region" description="Helical" evidence="8">
    <location>
        <begin position="116"/>
        <end position="137"/>
    </location>
</feature>
<protein>
    <recommendedName>
        <fullName evidence="10">Very-long-chain 3-oxoacyl-CoA synthase</fullName>
    </recommendedName>
</protein>
<keyword evidence="6" id="KW-0443">Lipid metabolism</keyword>
<feature type="transmembrane region" description="Helical" evidence="8">
    <location>
        <begin position="183"/>
        <end position="207"/>
    </location>
</feature>
<keyword evidence="7 8" id="KW-0472">Membrane</keyword>
<dbReference type="GO" id="GO:0042761">
    <property type="term" value="P:very long-chain fatty acid biosynthetic process"/>
    <property type="evidence" value="ECO:0007669"/>
    <property type="project" value="TreeGrafter"/>
</dbReference>
<dbReference type="GO" id="GO:0030148">
    <property type="term" value="P:sphingolipid biosynthetic process"/>
    <property type="evidence" value="ECO:0007669"/>
    <property type="project" value="TreeGrafter"/>
</dbReference>
<evidence type="ECO:0000256" key="5">
    <source>
        <dbReference type="ARBA" id="ARBA00022989"/>
    </source>
</evidence>
<feature type="transmembrane region" description="Helical" evidence="8">
    <location>
        <begin position="149"/>
        <end position="171"/>
    </location>
</feature>
<sequence>MLKNSYCNLNNKIAKSKSLYYFTIIHNMTLTTFSFYTFISLCGVIFNQGILSGHVIFMSQPYIKNLIFWFYISKYYEYFDTFLLYLKGRNPIFLQKYHHIGAVICWHLCYIHDVDIIIYGSLLNSGVHSIMYFYYLLTLFKINIRGMRMYITTLQILQLIVGGISGLYYYYPPIETKYNYGIIIFFNLYIAGLVYLFGEFMFLNYFYKKIDR</sequence>
<dbReference type="GO" id="GO:0034626">
    <property type="term" value="P:fatty acid elongation, polyunsaturated fatty acid"/>
    <property type="evidence" value="ECO:0007669"/>
    <property type="project" value="TreeGrafter"/>
</dbReference>
<evidence type="ECO:0000313" key="9">
    <source>
        <dbReference type="EMBL" id="QHT17090.1"/>
    </source>
</evidence>
<keyword evidence="4 8" id="KW-0812">Transmembrane</keyword>
<feature type="transmembrane region" description="Helical" evidence="8">
    <location>
        <begin position="20"/>
        <end position="46"/>
    </location>
</feature>
<proteinExistence type="predicted"/>
<dbReference type="GO" id="GO:0005789">
    <property type="term" value="C:endoplasmic reticulum membrane"/>
    <property type="evidence" value="ECO:0007669"/>
    <property type="project" value="TreeGrafter"/>
</dbReference>
<comment type="subcellular location">
    <subcellularLocation>
        <location evidence="1">Membrane</location>
        <topology evidence="1">Multi-pass membrane protein</topology>
    </subcellularLocation>
</comment>
<dbReference type="AlphaFoldDB" id="A0A6C0DLJ3"/>
<evidence type="ECO:0000256" key="1">
    <source>
        <dbReference type="ARBA" id="ARBA00004141"/>
    </source>
</evidence>
<evidence type="ECO:0000256" key="7">
    <source>
        <dbReference type="ARBA" id="ARBA00023136"/>
    </source>
</evidence>
<evidence type="ECO:0000256" key="6">
    <source>
        <dbReference type="ARBA" id="ARBA00023098"/>
    </source>
</evidence>
<dbReference type="GO" id="GO:0034625">
    <property type="term" value="P:fatty acid elongation, monounsaturated fatty acid"/>
    <property type="evidence" value="ECO:0007669"/>
    <property type="project" value="TreeGrafter"/>
</dbReference>
<keyword evidence="5 8" id="KW-1133">Transmembrane helix</keyword>
<evidence type="ECO:0008006" key="10">
    <source>
        <dbReference type="Google" id="ProtNLM"/>
    </source>
</evidence>
<dbReference type="GO" id="GO:0009922">
    <property type="term" value="F:fatty acid elongase activity"/>
    <property type="evidence" value="ECO:0007669"/>
    <property type="project" value="InterPro"/>
</dbReference>
<dbReference type="GO" id="GO:0019367">
    <property type="term" value="P:fatty acid elongation, saturated fatty acid"/>
    <property type="evidence" value="ECO:0007669"/>
    <property type="project" value="TreeGrafter"/>
</dbReference>
<dbReference type="InterPro" id="IPR002076">
    <property type="entry name" value="ELO_fam"/>
</dbReference>
<name>A0A6C0DLJ3_9ZZZZ</name>
<evidence type="ECO:0000256" key="3">
    <source>
        <dbReference type="ARBA" id="ARBA00022679"/>
    </source>
</evidence>
<dbReference type="EMBL" id="MN739631">
    <property type="protein sequence ID" value="QHT17090.1"/>
    <property type="molecule type" value="Genomic_DNA"/>
</dbReference>
<dbReference type="PANTHER" id="PTHR11157">
    <property type="entry name" value="FATTY ACID ACYL TRANSFERASE-RELATED"/>
    <property type="match status" value="1"/>
</dbReference>
<organism evidence="9">
    <name type="scientific">viral metagenome</name>
    <dbReference type="NCBI Taxonomy" id="1070528"/>
    <lineage>
        <taxon>unclassified sequences</taxon>
        <taxon>metagenomes</taxon>
        <taxon>organismal metagenomes</taxon>
    </lineage>
</organism>
<evidence type="ECO:0000256" key="2">
    <source>
        <dbReference type="ARBA" id="ARBA00022516"/>
    </source>
</evidence>
<accession>A0A6C0DLJ3</accession>
<reference evidence="9" key="1">
    <citation type="journal article" date="2020" name="Nature">
        <title>Giant virus diversity and host interactions through global metagenomics.</title>
        <authorList>
            <person name="Schulz F."/>
            <person name="Roux S."/>
            <person name="Paez-Espino D."/>
            <person name="Jungbluth S."/>
            <person name="Walsh D.A."/>
            <person name="Denef V.J."/>
            <person name="McMahon K.D."/>
            <person name="Konstantinidis K.T."/>
            <person name="Eloe-Fadrosh E.A."/>
            <person name="Kyrpides N.C."/>
            <person name="Woyke T."/>
        </authorList>
    </citation>
    <scope>NUCLEOTIDE SEQUENCE</scope>
    <source>
        <strain evidence="9">GVMAG-M-3300023174-24</strain>
    </source>
</reference>
<dbReference type="Pfam" id="PF01151">
    <property type="entry name" value="ELO"/>
    <property type="match status" value="1"/>
</dbReference>
<keyword evidence="3" id="KW-0808">Transferase</keyword>
<keyword evidence="2" id="KW-0444">Lipid biosynthesis</keyword>
<evidence type="ECO:0000256" key="4">
    <source>
        <dbReference type="ARBA" id="ARBA00022692"/>
    </source>
</evidence>